<feature type="transmembrane region" description="Helical" evidence="8">
    <location>
        <begin position="39"/>
        <end position="59"/>
    </location>
</feature>
<feature type="domain" description="Major facilitator superfamily (MFS) profile" evidence="9">
    <location>
        <begin position="37"/>
        <end position="429"/>
    </location>
</feature>
<dbReference type="Gene3D" id="1.20.1250.20">
    <property type="entry name" value="MFS general substrate transporter like domains"/>
    <property type="match status" value="2"/>
</dbReference>
<reference evidence="10 11" key="1">
    <citation type="journal article" date="2017" name="Biotechnol. Biofuels">
        <title>Differential beta-glucosidase expression as a function of carbon source availability in Talaromyces amestolkiae: a genomic and proteomic approach.</title>
        <authorList>
            <person name="de Eugenio L.I."/>
            <person name="Mendez-Liter J.A."/>
            <person name="Nieto-Dominguez M."/>
            <person name="Alonso L."/>
            <person name="Gil-Munoz J."/>
            <person name="Barriuso J."/>
            <person name="Prieto A."/>
            <person name="Martinez M.J."/>
        </authorList>
    </citation>
    <scope>NUCLEOTIDE SEQUENCE [LARGE SCALE GENOMIC DNA]</scope>
    <source>
        <strain evidence="10 11">CIB</strain>
    </source>
</reference>
<feature type="transmembrane region" description="Helical" evidence="8">
    <location>
        <begin position="243"/>
        <end position="261"/>
    </location>
</feature>
<dbReference type="PANTHER" id="PTHR11360:SF224">
    <property type="entry name" value="MAJOR FACILITATOR SUPERFAMILY (MFS) PROFILE DOMAIN-CONTAINING PROTEIN-RELATED"/>
    <property type="match status" value="1"/>
</dbReference>
<feature type="transmembrane region" description="Helical" evidence="8">
    <location>
        <begin position="133"/>
        <end position="154"/>
    </location>
</feature>
<keyword evidence="4 8" id="KW-0812">Transmembrane</keyword>
<evidence type="ECO:0000256" key="8">
    <source>
        <dbReference type="SAM" id="Phobius"/>
    </source>
</evidence>
<protein>
    <recommendedName>
        <fullName evidence="9">Major facilitator superfamily (MFS) profile domain-containing protein</fullName>
    </recommendedName>
</protein>
<feature type="region of interest" description="Disordered" evidence="7">
    <location>
        <begin position="1"/>
        <end position="27"/>
    </location>
</feature>
<evidence type="ECO:0000256" key="7">
    <source>
        <dbReference type="SAM" id="MobiDB-lite"/>
    </source>
</evidence>
<feature type="transmembrane region" description="Helical" evidence="8">
    <location>
        <begin position="306"/>
        <end position="327"/>
    </location>
</feature>
<evidence type="ECO:0000256" key="4">
    <source>
        <dbReference type="ARBA" id="ARBA00022692"/>
    </source>
</evidence>
<dbReference type="RefSeq" id="XP_040730042.1">
    <property type="nucleotide sequence ID" value="XM_040873584.1"/>
</dbReference>
<organism evidence="10 11">
    <name type="scientific">Talaromyces amestolkiae</name>
    <dbReference type="NCBI Taxonomy" id="1196081"/>
    <lineage>
        <taxon>Eukaryota</taxon>
        <taxon>Fungi</taxon>
        <taxon>Dikarya</taxon>
        <taxon>Ascomycota</taxon>
        <taxon>Pezizomycotina</taxon>
        <taxon>Eurotiomycetes</taxon>
        <taxon>Eurotiomycetidae</taxon>
        <taxon>Eurotiales</taxon>
        <taxon>Trichocomaceae</taxon>
        <taxon>Talaromyces</taxon>
        <taxon>Talaromyces sect. Talaromyces</taxon>
    </lineage>
</organism>
<dbReference type="OrthoDB" id="5667at2759"/>
<evidence type="ECO:0000256" key="3">
    <source>
        <dbReference type="ARBA" id="ARBA00022448"/>
    </source>
</evidence>
<evidence type="ECO:0000256" key="6">
    <source>
        <dbReference type="ARBA" id="ARBA00023136"/>
    </source>
</evidence>
<dbReference type="SUPFAM" id="SSF103473">
    <property type="entry name" value="MFS general substrate transporter"/>
    <property type="match status" value="1"/>
</dbReference>
<dbReference type="InterPro" id="IPR050327">
    <property type="entry name" value="Proton-linked_MCT"/>
</dbReference>
<dbReference type="Proteomes" id="UP000249363">
    <property type="component" value="Unassembled WGS sequence"/>
</dbReference>
<dbReference type="Pfam" id="PF07690">
    <property type="entry name" value="MFS_1"/>
    <property type="match status" value="1"/>
</dbReference>
<keyword evidence="6 8" id="KW-0472">Membrane</keyword>
<dbReference type="AlphaFoldDB" id="A0A364KPR6"/>
<dbReference type="InterPro" id="IPR020846">
    <property type="entry name" value="MFS_dom"/>
</dbReference>
<feature type="transmembrane region" description="Helical" evidence="8">
    <location>
        <begin position="273"/>
        <end position="294"/>
    </location>
</feature>
<dbReference type="InterPro" id="IPR036259">
    <property type="entry name" value="MFS_trans_sf"/>
</dbReference>
<dbReference type="EMBL" id="MIKG01000002">
    <property type="protein sequence ID" value="RAO65525.1"/>
    <property type="molecule type" value="Genomic_DNA"/>
</dbReference>
<evidence type="ECO:0000313" key="10">
    <source>
        <dbReference type="EMBL" id="RAO65525.1"/>
    </source>
</evidence>
<feature type="transmembrane region" description="Helical" evidence="8">
    <location>
        <begin position="198"/>
        <end position="217"/>
    </location>
</feature>
<feature type="compositionally biased region" description="Low complexity" evidence="7">
    <location>
        <begin position="1"/>
        <end position="19"/>
    </location>
</feature>
<dbReference type="PANTHER" id="PTHR11360">
    <property type="entry name" value="MONOCARBOXYLATE TRANSPORTER"/>
    <property type="match status" value="1"/>
</dbReference>
<feature type="transmembrane region" description="Helical" evidence="8">
    <location>
        <begin position="79"/>
        <end position="97"/>
    </location>
</feature>
<dbReference type="CDD" id="cd17352">
    <property type="entry name" value="MFS_MCT_SLC16"/>
    <property type="match status" value="1"/>
</dbReference>
<dbReference type="GO" id="GO:0022857">
    <property type="term" value="F:transmembrane transporter activity"/>
    <property type="evidence" value="ECO:0007669"/>
    <property type="project" value="InterPro"/>
</dbReference>
<proteinExistence type="inferred from homology"/>
<evidence type="ECO:0000256" key="2">
    <source>
        <dbReference type="ARBA" id="ARBA00006727"/>
    </source>
</evidence>
<name>A0A364KPR6_TALAM</name>
<comment type="caution">
    <text evidence="10">The sequence shown here is derived from an EMBL/GenBank/DDBJ whole genome shotgun (WGS) entry which is preliminary data.</text>
</comment>
<comment type="similarity">
    <text evidence="2">Belongs to the major facilitator superfamily. Monocarboxylate porter (TC 2.A.1.13) family.</text>
</comment>
<gene>
    <name evidence="10" type="ORF">BHQ10_001537</name>
</gene>
<comment type="subcellular location">
    <subcellularLocation>
        <location evidence="1">Membrane</location>
        <topology evidence="1">Multi-pass membrane protein</topology>
    </subcellularLocation>
</comment>
<feature type="transmembrane region" description="Helical" evidence="8">
    <location>
        <begin position="166"/>
        <end position="186"/>
    </location>
</feature>
<evidence type="ECO:0000256" key="5">
    <source>
        <dbReference type="ARBA" id="ARBA00022989"/>
    </source>
</evidence>
<keyword evidence="3" id="KW-0813">Transport</keyword>
<evidence type="ECO:0000256" key="1">
    <source>
        <dbReference type="ARBA" id="ARBA00004141"/>
    </source>
</evidence>
<feature type="transmembrane region" description="Helical" evidence="8">
    <location>
        <begin position="371"/>
        <end position="392"/>
    </location>
</feature>
<keyword evidence="5 8" id="KW-1133">Transmembrane helix</keyword>
<dbReference type="GeneID" id="63790754"/>
<feature type="transmembrane region" description="Helical" evidence="8">
    <location>
        <begin position="333"/>
        <end position="359"/>
    </location>
</feature>
<evidence type="ECO:0000259" key="9">
    <source>
        <dbReference type="PROSITE" id="PS50850"/>
    </source>
</evidence>
<feature type="transmembrane region" description="Helical" evidence="8">
    <location>
        <begin position="404"/>
        <end position="426"/>
    </location>
</feature>
<sequence length="435" mass="46838">MTETVTGTETETTAQAPATSKEAPSSGPILPPEEGVQGWLCVVGSFLALFATFGFLNAIGVFQTTYQETTLSSYTSSDISWIFAVQLCLLWALGPLYGRLVDTYGPSPVIYPCSFLCVFSLCMTSLADKYYQIFLAQGLVFGLGAGGVFTAAMVCVSQWFVKRRGLAVGIATSGSSLGGVVFPIFVNRVIQDVGFNGAVRYTALFIGIMLAASCIMVRGRLPKKPWNNKTPWFDVTLFKDKPFAFYTLGSFLVMWGLWGPFDFISSMAQAKGFSPTLALYLISIVNSTSIPGRIIPPHLADRFGHFNVITLCCALIGASMLALWLPFNYHPSHAGIIVFGLVYGFVSGSFVSLLMPCVAKTGSLETLGQRFGTFQIVMAVSCLTGLPIMGAILNRQGGTDFSGLQIFASVTALLGSGFLVASTYLLSRVRNTWKV</sequence>
<dbReference type="InterPro" id="IPR011701">
    <property type="entry name" value="MFS"/>
</dbReference>
<evidence type="ECO:0000313" key="11">
    <source>
        <dbReference type="Proteomes" id="UP000249363"/>
    </source>
</evidence>
<dbReference type="PROSITE" id="PS50850">
    <property type="entry name" value="MFS"/>
    <property type="match status" value="1"/>
</dbReference>
<keyword evidence="11" id="KW-1185">Reference proteome</keyword>
<accession>A0A364KPR6</accession>
<dbReference type="GO" id="GO:0016020">
    <property type="term" value="C:membrane"/>
    <property type="evidence" value="ECO:0007669"/>
    <property type="project" value="UniProtKB-SubCell"/>
</dbReference>